<organism evidence="1 2">
    <name type="scientific">Prevotella pectinovora</name>
    <dbReference type="NCBI Taxonomy" id="1602169"/>
    <lineage>
        <taxon>Bacteria</taxon>
        <taxon>Pseudomonadati</taxon>
        <taxon>Bacteroidota</taxon>
        <taxon>Bacteroidia</taxon>
        <taxon>Bacteroidales</taxon>
        <taxon>Prevotellaceae</taxon>
        <taxon>Prevotella</taxon>
    </lineage>
</organism>
<comment type="caution">
    <text evidence="1">The sequence shown here is derived from an EMBL/GenBank/DDBJ whole genome shotgun (WGS) entry which is preliminary data.</text>
</comment>
<dbReference type="InterPro" id="IPR021272">
    <property type="entry name" value="DUF2851"/>
</dbReference>
<evidence type="ECO:0008006" key="3">
    <source>
        <dbReference type="Google" id="ProtNLM"/>
    </source>
</evidence>
<evidence type="ECO:0000313" key="1">
    <source>
        <dbReference type="EMBL" id="KIP63166.1"/>
    </source>
</evidence>
<dbReference type="Pfam" id="PF11013">
    <property type="entry name" value="DUF2851"/>
    <property type="match status" value="1"/>
</dbReference>
<sequence>MEILLHYIWRHRMYPLHRMTTNKGETVEVIDPGLHNRNAGPDFFNAKIKVDGMLWVGNVEIHDKASDWFLHGHDKDEAYDNVILHVVGEDDMPVRSSRGETMRQMQMDVPEYVTANYSRLLREDRFPPCHEVIGQLQKLTVHSWMSALQTERLEQKTEAISRRVKERNGSWEDAYFMTLARNFGFGVNGEAFEKWAATLSLQSVAHHRDDIFQIEAIFLGQAGLLDEQAIPQRHREEAANDIYLTKLRREYSYLNHKFHLEQMSATEWKFLRLRPQNFPNIRISQLANLYYNRRSNLSQLIECRSVDEMSDLFATHVTPYWETHYSFGAEGKKSAKQLSKQSVRVLILNTAIPILFAYGRHKGDETLTDRAFRLLEELKAEDNSIIRMWKECGLEIETAADSQAIVQLKKEYCDRRDCLRCRFGYEYIKRNGWFVKEEKG</sequence>
<accession>A0A0D0J0T5</accession>
<dbReference type="STRING" id="1602171.ST44_04415"/>
<evidence type="ECO:0000313" key="2">
    <source>
        <dbReference type="Proteomes" id="UP000032046"/>
    </source>
</evidence>
<dbReference type="RefSeq" id="WP_042518423.1">
    <property type="nucleotide sequence ID" value="NZ_JBGLIV010000001.1"/>
</dbReference>
<name>A0A0D0J0T5_9BACT</name>
<dbReference type="EMBL" id="JXQK01000046">
    <property type="protein sequence ID" value="KIP63166.1"/>
    <property type="molecule type" value="Genomic_DNA"/>
</dbReference>
<proteinExistence type="predicted"/>
<dbReference type="OrthoDB" id="1005072at2"/>
<reference evidence="1 2" key="1">
    <citation type="submission" date="2015-01" db="EMBL/GenBank/DDBJ databases">
        <title>Comparative genomics of non-oral Prevotella species.</title>
        <authorList>
            <person name="Accetto T."/>
            <person name="Nograsek B."/>
            <person name="Avgustin G."/>
        </authorList>
    </citation>
    <scope>NUCLEOTIDE SEQUENCE [LARGE SCALE GENOMIC DNA]</scope>
    <source>
        <strain evidence="1 2">P5-119</strain>
    </source>
</reference>
<keyword evidence="2" id="KW-1185">Reference proteome</keyword>
<gene>
    <name evidence="1" type="ORF">ST44_04415</name>
</gene>
<dbReference type="AlphaFoldDB" id="A0A0D0J0T5"/>
<dbReference type="Proteomes" id="UP000032046">
    <property type="component" value="Unassembled WGS sequence"/>
</dbReference>
<protein>
    <recommendedName>
        <fullName evidence="3">DUF2851 domain-containing protein</fullName>
    </recommendedName>
</protein>
<dbReference type="GeneID" id="93484281"/>